<dbReference type="EC" id="3.1.-.-" evidence="3"/>
<dbReference type="PANTHER" id="PTHR22946:SF4">
    <property type="entry name" value="ESTERASE FRSA"/>
    <property type="match status" value="1"/>
</dbReference>
<dbReference type="GO" id="GO:0016787">
    <property type="term" value="F:hydrolase activity"/>
    <property type="evidence" value="ECO:0007669"/>
    <property type="project" value="UniProtKB-KW"/>
</dbReference>
<feature type="chain" id="PRO_5046989319" evidence="1">
    <location>
        <begin position="21"/>
        <end position="259"/>
    </location>
</feature>
<feature type="domain" description="Dienelactone hydrolase" evidence="2">
    <location>
        <begin position="40"/>
        <end position="256"/>
    </location>
</feature>
<keyword evidence="1" id="KW-0732">Signal</keyword>
<dbReference type="InterPro" id="IPR002925">
    <property type="entry name" value="Dienelactn_hydro"/>
</dbReference>
<protein>
    <submittedName>
        <fullName evidence="3">Dienelactone hydrolase family protein</fullName>
        <ecNumber evidence="3">3.1.-.-</ecNumber>
    </submittedName>
</protein>
<dbReference type="InterPro" id="IPR029058">
    <property type="entry name" value="AB_hydrolase_fold"/>
</dbReference>
<evidence type="ECO:0000313" key="4">
    <source>
        <dbReference type="Proteomes" id="UP001595892"/>
    </source>
</evidence>
<reference evidence="4" key="1">
    <citation type="journal article" date="2019" name="Int. J. Syst. Evol. Microbiol.">
        <title>The Global Catalogue of Microorganisms (GCM) 10K type strain sequencing project: providing services to taxonomists for standard genome sequencing and annotation.</title>
        <authorList>
            <consortium name="The Broad Institute Genomics Platform"/>
            <consortium name="The Broad Institute Genome Sequencing Center for Infectious Disease"/>
            <person name="Wu L."/>
            <person name="Ma J."/>
        </authorList>
    </citation>
    <scope>NUCLEOTIDE SEQUENCE [LARGE SCALE GENOMIC DNA]</scope>
    <source>
        <strain evidence="4">CGMCC 1.13574</strain>
    </source>
</reference>
<sequence>MRYVRLFALCLATLPFVASAAMQSRTLEWRVGETTFEGVLVYDDAGPQRPGIVMVPNWMGVTDDAVAQARRIAGDRYVVLVADVYGKGVRPADAGEARAQTTRMYADPAELRHRAAAAVEALRAAPDLPLDAGRVAGMGFCFGGTAVLELARADLGGLAGVVSLHGGLTSRLPAEGRVRTPILVLNGAADSAVGAEDIAAFQAEMDAVGADWQFVNFAGARHCFAEPTATGEANPNCVYDPRAAGRARAMVEVFLDEVL</sequence>
<dbReference type="Proteomes" id="UP001595892">
    <property type="component" value="Unassembled WGS sequence"/>
</dbReference>
<accession>A0ABV9NJU9</accession>
<keyword evidence="4" id="KW-1185">Reference proteome</keyword>
<evidence type="ECO:0000313" key="3">
    <source>
        <dbReference type="EMBL" id="MFC4727859.1"/>
    </source>
</evidence>
<keyword evidence="3" id="KW-0378">Hydrolase</keyword>
<dbReference type="InterPro" id="IPR050261">
    <property type="entry name" value="FrsA_esterase"/>
</dbReference>
<comment type="caution">
    <text evidence="3">The sequence shown here is derived from an EMBL/GenBank/DDBJ whole genome shotgun (WGS) entry which is preliminary data.</text>
</comment>
<dbReference type="EMBL" id="JBHSGG010000017">
    <property type="protein sequence ID" value="MFC4727859.1"/>
    <property type="molecule type" value="Genomic_DNA"/>
</dbReference>
<proteinExistence type="predicted"/>
<gene>
    <name evidence="3" type="ORF">ACFO3Q_06700</name>
</gene>
<evidence type="ECO:0000259" key="2">
    <source>
        <dbReference type="Pfam" id="PF01738"/>
    </source>
</evidence>
<dbReference type="SUPFAM" id="SSF53474">
    <property type="entry name" value="alpha/beta-Hydrolases"/>
    <property type="match status" value="1"/>
</dbReference>
<dbReference type="Pfam" id="PF01738">
    <property type="entry name" value="DLH"/>
    <property type="match status" value="1"/>
</dbReference>
<dbReference type="RefSeq" id="WP_377003869.1">
    <property type="nucleotide sequence ID" value="NZ_JBHSGG010000017.1"/>
</dbReference>
<dbReference type="Gene3D" id="3.40.50.1820">
    <property type="entry name" value="alpha/beta hydrolase"/>
    <property type="match status" value="1"/>
</dbReference>
<evidence type="ECO:0000256" key="1">
    <source>
        <dbReference type="SAM" id="SignalP"/>
    </source>
</evidence>
<organism evidence="3 4">
    <name type="scientific">Coralloluteibacterium thermophilum</name>
    <dbReference type="NCBI Taxonomy" id="2707049"/>
    <lineage>
        <taxon>Bacteria</taxon>
        <taxon>Pseudomonadati</taxon>
        <taxon>Pseudomonadota</taxon>
        <taxon>Gammaproteobacteria</taxon>
        <taxon>Lysobacterales</taxon>
        <taxon>Lysobacteraceae</taxon>
        <taxon>Coralloluteibacterium</taxon>
    </lineage>
</organism>
<name>A0ABV9NJU9_9GAMM</name>
<dbReference type="PANTHER" id="PTHR22946">
    <property type="entry name" value="DIENELACTONE HYDROLASE DOMAIN-CONTAINING PROTEIN-RELATED"/>
    <property type="match status" value="1"/>
</dbReference>
<feature type="signal peptide" evidence="1">
    <location>
        <begin position="1"/>
        <end position="20"/>
    </location>
</feature>